<dbReference type="Proteomes" id="UP001519308">
    <property type="component" value="Unassembled WGS sequence"/>
</dbReference>
<gene>
    <name evidence="5" type="ORF">J2Z44_002228</name>
</gene>
<evidence type="ECO:0000313" key="5">
    <source>
        <dbReference type="EMBL" id="MBP2022407.1"/>
    </source>
</evidence>
<protein>
    <submittedName>
        <fullName evidence="5">Phosphonate transport system substrate-binding protein</fullName>
    </submittedName>
</protein>
<evidence type="ECO:0000313" key="6">
    <source>
        <dbReference type="Proteomes" id="UP001519308"/>
    </source>
</evidence>
<dbReference type="NCBIfam" id="TIGR01098">
    <property type="entry name" value="3A0109s03R"/>
    <property type="match status" value="1"/>
</dbReference>
<sequence>MKKVMAAVLAGLMMFSVTACGKSAETETAKKETPTFKIGAIPDQAAADLNRNMGEMAKYLSEKTGLKVEFVPSVDYAALVTGFERGEVQMAWFGGLTGVQARGVAPGAEAIAQRPMDAKFKSVFIAQKDLDVTKLEDIKGKTFTFGSESSTSGSLMPRYFLTQAGIDPEKDFNGAPNYSGNHDKTIALVQGGSFQTGALNVSVWEKSIKENKVDLNKVKVFYTTPEYFDYHWTINKPDNIDKVYGEGTKEKVKKAILEMNVEAGGSQAEVLKFFQTDKFVETNNDNYKAIEEVGKKLGMVK</sequence>
<dbReference type="PANTHER" id="PTHR35841:SF1">
    <property type="entry name" value="PHOSPHONATES-BINDING PERIPLASMIC PROTEIN"/>
    <property type="match status" value="1"/>
</dbReference>
<reference evidence="5 6" key="1">
    <citation type="submission" date="2021-03" db="EMBL/GenBank/DDBJ databases">
        <title>Genomic Encyclopedia of Type Strains, Phase IV (KMG-IV): sequencing the most valuable type-strain genomes for metagenomic binning, comparative biology and taxonomic classification.</title>
        <authorList>
            <person name="Goeker M."/>
        </authorList>
    </citation>
    <scope>NUCLEOTIDE SEQUENCE [LARGE SCALE GENOMIC DNA]</scope>
    <source>
        <strain evidence="5 6">DSM 28650</strain>
    </source>
</reference>
<dbReference type="InterPro" id="IPR001638">
    <property type="entry name" value="Solute-binding_3/MltF_N"/>
</dbReference>
<dbReference type="InterPro" id="IPR005770">
    <property type="entry name" value="PhnD"/>
</dbReference>
<feature type="chain" id="PRO_5046581803" evidence="3">
    <location>
        <begin position="20"/>
        <end position="301"/>
    </location>
</feature>
<dbReference type="PANTHER" id="PTHR35841">
    <property type="entry name" value="PHOSPHONATES-BINDING PERIPLASMIC PROTEIN"/>
    <property type="match status" value="1"/>
</dbReference>
<dbReference type="InterPro" id="IPR030836">
    <property type="entry name" value="ABC_peri_PhnD-like"/>
</dbReference>
<dbReference type="Gene3D" id="3.40.190.10">
    <property type="entry name" value="Periplasmic binding protein-like II"/>
    <property type="match status" value="2"/>
</dbReference>
<dbReference type="Pfam" id="PF12974">
    <property type="entry name" value="Phosphonate-bd"/>
    <property type="match status" value="1"/>
</dbReference>
<dbReference type="EMBL" id="JAGGLL010000016">
    <property type="protein sequence ID" value="MBP2022407.1"/>
    <property type="molecule type" value="Genomic_DNA"/>
</dbReference>
<feature type="signal peptide" evidence="3">
    <location>
        <begin position="1"/>
        <end position="19"/>
    </location>
</feature>
<comment type="similarity">
    <text evidence="1">Belongs to the phosphate/phosphite/phosphonate binding protein family.</text>
</comment>
<dbReference type="SUPFAM" id="SSF53850">
    <property type="entry name" value="Periplasmic binding protein-like II"/>
    <property type="match status" value="1"/>
</dbReference>
<evidence type="ECO:0000256" key="3">
    <source>
        <dbReference type="SAM" id="SignalP"/>
    </source>
</evidence>
<keyword evidence="6" id="KW-1185">Reference proteome</keyword>
<dbReference type="PROSITE" id="PS51257">
    <property type="entry name" value="PROKAR_LIPOPROTEIN"/>
    <property type="match status" value="1"/>
</dbReference>
<accession>A0ABS4K3P0</accession>
<dbReference type="NCBIfam" id="TIGR04553">
    <property type="entry name" value="ABC_peri_selen"/>
    <property type="match status" value="1"/>
</dbReference>
<comment type="caution">
    <text evidence="5">The sequence shown here is derived from an EMBL/GenBank/DDBJ whole genome shotgun (WGS) entry which is preliminary data.</text>
</comment>
<dbReference type="SMART" id="SM00062">
    <property type="entry name" value="PBPb"/>
    <property type="match status" value="1"/>
</dbReference>
<feature type="domain" description="Solute-binding protein family 3/N-terminal" evidence="4">
    <location>
        <begin position="35"/>
        <end position="277"/>
    </location>
</feature>
<evidence type="ECO:0000256" key="2">
    <source>
        <dbReference type="ARBA" id="ARBA00022729"/>
    </source>
</evidence>
<organism evidence="5 6">
    <name type="scientific">Clostridium punense</name>
    <dbReference type="NCBI Taxonomy" id="1054297"/>
    <lineage>
        <taxon>Bacteria</taxon>
        <taxon>Bacillati</taxon>
        <taxon>Bacillota</taxon>
        <taxon>Clostridia</taxon>
        <taxon>Eubacteriales</taxon>
        <taxon>Clostridiaceae</taxon>
        <taxon>Clostridium</taxon>
    </lineage>
</organism>
<evidence type="ECO:0000256" key="1">
    <source>
        <dbReference type="ARBA" id="ARBA00007162"/>
    </source>
</evidence>
<dbReference type="RefSeq" id="WP_021281864.1">
    <property type="nucleotide sequence ID" value="NZ_JAGGLL010000016.1"/>
</dbReference>
<name>A0ABS4K3P0_9CLOT</name>
<keyword evidence="2 3" id="KW-0732">Signal</keyword>
<proteinExistence type="inferred from homology"/>
<evidence type="ECO:0000259" key="4">
    <source>
        <dbReference type="SMART" id="SM00062"/>
    </source>
</evidence>